<gene>
    <name evidence="1" type="ORF">FRK21_22960</name>
</gene>
<comment type="caution">
    <text evidence="1">The sequence shown here is derived from an EMBL/GenBank/DDBJ whole genome shotgun (WGS) entry which is preliminary data.</text>
</comment>
<dbReference type="EMBL" id="AAJBTY010000014">
    <property type="protein sequence ID" value="ECK4262595.1"/>
    <property type="molecule type" value="Genomic_DNA"/>
</dbReference>
<accession>A0A5Y5JX83</accession>
<evidence type="ECO:0008006" key="2">
    <source>
        <dbReference type="Google" id="ProtNLM"/>
    </source>
</evidence>
<reference evidence="1" key="1">
    <citation type="submission" date="2019-08" db="EMBL/GenBank/DDBJ databases">
        <authorList>
            <consortium name="PulseNet: The National Subtyping Network for Foodborne Disease Surveillance"/>
            <person name="Tarr C.L."/>
            <person name="Trees E."/>
            <person name="Katz L.S."/>
            <person name="Carleton-Romer H.A."/>
            <person name="Stroika S."/>
            <person name="Kucerova Z."/>
            <person name="Roache K.F."/>
            <person name="Sabol A.L."/>
            <person name="Besser J."/>
            <person name="Gerner-Smidt P."/>
        </authorList>
    </citation>
    <scope>NUCLEOTIDE SEQUENCE</scope>
    <source>
        <strain evidence="1">PNUSAS085742</strain>
    </source>
</reference>
<evidence type="ECO:0000313" key="1">
    <source>
        <dbReference type="EMBL" id="ECK4262595.1"/>
    </source>
</evidence>
<sequence>MGISLPGTAAMVEFGGDYTYSGTVTATGETIIGPVVESVKGRFPTTAIGADCPVAFKVEQCKGTLYHKNKDGSWRVESSLTCDYSQGVVTLRPASQIYFTPVYGDTYRMVFEDVRVKYDSRPTGVFHNSRCMFSQFARTGGTPTSGGGLEFRSSSGYVERIPAYEGGTHTILMPPTTAVNKTYLEYPTLLQLRAAPDGSARGQAVTVVGRNAQAQFSVYGTTGNHNSGSSSVPGVKPQLIKKDGSQCVYAREGESCDIYFPPGSVAPGQYYNGWVSINVTVK</sequence>
<organism evidence="1">
    <name type="scientific">Salmonella enterica</name>
    <name type="common">Salmonella choleraesuis</name>
    <dbReference type="NCBI Taxonomy" id="28901"/>
    <lineage>
        <taxon>Bacteria</taxon>
        <taxon>Pseudomonadati</taxon>
        <taxon>Pseudomonadota</taxon>
        <taxon>Gammaproteobacteria</taxon>
        <taxon>Enterobacterales</taxon>
        <taxon>Enterobacteriaceae</taxon>
        <taxon>Salmonella</taxon>
    </lineage>
</organism>
<dbReference type="AlphaFoldDB" id="A0A5Y5JX83"/>
<proteinExistence type="predicted"/>
<protein>
    <recommendedName>
        <fullName evidence="2">Fimbrial protein</fullName>
    </recommendedName>
</protein>
<name>A0A5Y5JX83_SALER</name>